<accession>A0A380MX29</accession>
<dbReference type="InterPro" id="IPR042245">
    <property type="entry name" value="Tgt2/MlaC_sf"/>
</dbReference>
<dbReference type="PIRSF" id="PIRSF004649">
    <property type="entry name" value="MlaC"/>
    <property type="match status" value="1"/>
</dbReference>
<evidence type="ECO:0000256" key="1">
    <source>
        <dbReference type="SAM" id="SignalP"/>
    </source>
</evidence>
<dbReference type="PANTHER" id="PTHR36573:SF1">
    <property type="entry name" value="INTERMEMBRANE PHOSPHOLIPID TRANSPORT SYSTEM BINDING PROTEIN MLAC"/>
    <property type="match status" value="1"/>
</dbReference>
<keyword evidence="3" id="KW-1185">Reference proteome</keyword>
<keyword evidence="1" id="KW-0732">Signal</keyword>
<dbReference type="Gene3D" id="3.10.450.710">
    <property type="entry name" value="Tgt2/MlaC"/>
    <property type="match status" value="1"/>
</dbReference>
<sequence>MKRWLLGAILGVLSTVTFAAQSSPEGAKALIEQTSTEILASLDANKAKYQNNPAAFQQFIEQEISPHLAFNRMAEIALGRHLQEVRAAGKFDAFSQTFRKLLIRVYSKGWSGYTQAKIKVLGMPVVDKYNRAKVRVQVTDNTGKVSNMEFALWYDNGQWKIYDATFENVSLITGYRNTFDTELQRGGIDALINKMQSMN</sequence>
<proteinExistence type="predicted"/>
<feature type="signal peptide" evidence="1">
    <location>
        <begin position="1"/>
        <end position="19"/>
    </location>
</feature>
<evidence type="ECO:0000313" key="2">
    <source>
        <dbReference type="EMBL" id="SUO96596.1"/>
    </source>
</evidence>
<dbReference type="Proteomes" id="UP000254601">
    <property type="component" value="Unassembled WGS sequence"/>
</dbReference>
<gene>
    <name evidence="2" type="ORF">NCTC13337_01929</name>
</gene>
<dbReference type="PANTHER" id="PTHR36573">
    <property type="entry name" value="INTERMEMBRANE PHOSPHOLIPID TRANSPORT SYSTEM BINDING PROTEIN MLAC"/>
    <property type="match status" value="1"/>
</dbReference>
<evidence type="ECO:0000313" key="3">
    <source>
        <dbReference type="Proteomes" id="UP000254601"/>
    </source>
</evidence>
<dbReference type="OrthoDB" id="9787053at2"/>
<dbReference type="RefSeq" id="WP_072576199.1">
    <property type="nucleotide sequence ID" value="NZ_LWHB01000055.1"/>
</dbReference>
<organism evidence="2 3">
    <name type="scientific">Suttonella ornithocola</name>
    <dbReference type="NCBI Taxonomy" id="279832"/>
    <lineage>
        <taxon>Bacteria</taxon>
        <taxon>Pseudomonadati</taxon>
        <taxon>Pseudomonadota</taxon>
        <taxon>Gammaproteobacteria</taxon>
        <taxon>Cardiobacteriales</taxon>
        <taxon>Cardiobacteriaceae</taxon>
        <taxon>Suttonella</taxon>
    </lineage>
</organism>
<dbReference type="AlphaFoldDB" id="A0A380MX29"/>
<name>A0A380MX29_9GAMM</name>
<dbReference type="EMBL" id="UHIC01000001">
    <property type="protein sequence ID" value="SUO96596.1"/>
    <property type="molecule type" value="Genomic_DNA"/>
</dbReference>
<dbReference type="InterPro" id="IPR008869">
    <property type="entry name" value="MlaC/ttg2D"/>
</dbReference>
<feature type="chain" id="PRO_5016623961" evidence="1">
    <location>
        <begin position="20"/>
        <end position="199"/>
    </location>
</feature>
<dbReference type="Pfam" id="PF05494">
    <property type="entry name" value="MlaC"/>
    <property type="match status" value="1"/>
</dbReference>
<reference evidence="2 3" key="1">
    <citation type="submission" date="2018-06" db="EMBL/GenBank/DDBJ databases">
        <authorList>
            <consortium name="Pathogen Informatics"/>
            <person name="Doyle S."/>
        </authorList>
    </citation>
    <scope>NUCLEOTIDE SEQUENCE [LARGE SCALE GENOMIC DNA]</scope>
    <source>
        <strain evidence="2 3">NCTC13337</strain>
    </source>
</reference>
<protein>
    <submittedName>
        <fullName evidence="2">ABC transporter periplasmic binding protein MlaC</fullName>
    </submittedName>
</protein>